<evidence type="ECO:0000313" key="2">
    <source>
        <dbReference type="Proteomes" id="UP000238375"/>
    </source>
</evidence>
<evidence type="ECO:0008006" key="3">
    <source>
        <dbReference type="Google" id="ProtNLM"/>
    </source>
</evidence>
<dbReference type="OrthoDB" id="6402335at2"/>
<dbReference type="AlphaFoldDB" id="A0A2T0RJI6"/>
<proteinExistence type="predicted"/>
<keyword evidence="2" id="KW-1185">Reference proteome</keyword>
<comment type="caution">
    <text evidence="1">The sequence shown here is derived from an EMBL/GenBank/DDBJ whole genome shotgun (WGS) entry which is preliminary data.</text>
</comment>
<gene>
    <name evidence="1" type="ORF">CLV58_15210</name>
</gene>
<dbReference type="Proteomes" id="UP000238375">
    <property type="component" value="Unassembled WGS sequence"/>
</dbReference>
<reference evidence="1 2" key="1">
    <citation type="submission" date="2018-03" db="EMBL/GenBank/DDBJ databases">
        <title>Genomic Encyclopedia of Archaeal and Bacterial Type Strains, Phase II (KMG-II): from individual species to whole genera.</title>
        <authorList>
            <person name="Goeker M."/>
        </authorList>
    </citation>
    <scope>NUCLEOTIDE SEQUENCE [LARGE SCALE GENOMIC DNA]</scope>
    <source>
        <strain evidence="1 2">DSM 28354</strain>
    </source>
</reference>
<dbReference type="RefSeq" id="WP_106141027.1">
    <property type="nucleotide sequence ID" value="NZ_PVTE01000052.1"/>
</dbReference>
<sequence>MVYRQTYRNRDASPAKDLTFDTNSSRKQPCLPGSVVRSARNSGMSNQGQINQATQATYAQFLRLFAITELKDMMKFLCTLACGLLCISSFGQNQRVSAVDVTNFWMAHDSIATTTDSLKQLDYIQRLYIDKGSNGLKALIAVKEYTAPEWVHALRRYPKFWRSIRANTLAIQTKINGVEPYLAKFKQLYPALKPAGIYVTIGALRTGGTTKDSLVLIGAELVATDSTTDLSEFPEKMQSFLRRYSKTQPAKSLVLLNVHEYVHTQENRYGTNVLGQAVYEGTCDFVAQLLTNQVPALPYMQYGPAHERAIKQRFQDELFNPDFDRWFYNQTGDADQVPDLGYYMGYMICKAYYGRATDKKQAIRDMIELDYTSDQAVEQFVTTSGYFPVSLTKLRAAYEAKRPTIVRVWPALTQPVDTTVTEIRIVFSQPMDRYTATDYGSGGKAEWPITGRVGFSADRLSYTYKVTLKPDHQYSFWVNGGGFRSVDGRPLKSYEVRFKTR</sequence>
<name>A0A2T0RJI6_9BACT</name>
<evidence type="ECO:0000313" key="1">
    <source>
        <dbReference type="EMBL" id="PRY21291.1"/>
    </source>
</evidence>
<protein>
    <recommendedName>
        <fullName evidence="3">SbsA Ig-like domain-containing protein</fullName>
    </recommendedName>
</protein>
<organism evidence="1 2">
    <name type="scientific">Spirosoma oryzae</name>
    <dbReference type="NCBI Taxonomy" id="1469603"/>
    <lineage>
        <taxon>Bacteria</taxon>
        <taxon>Pseudomonadati</taxon>
        <taxon>Bacteroidota</taxon>
        <taxon>Cytophagia</taxon>
        <taxon>Cytophagales</taxon>
        <taxon>Cytophagaceae</taxon>
        <taxon>Spirosoma</taxon>
    </lineage>
</organism>
<dbReference type="EMBL" id="PVTE01000052">
    <property type="protein sequence ID" value="PRY21291.1"/>
    <property type="molecule type" value="Genomic_DNA"/>
</dbReference>
<accession>A0A2T0RJI6</accession>